<protein>
    <submittedName>
        <fullName evidence="3">Uncharacterized protein</fullName>
    </submittedName>
</protein>
<feature type="region of interest" description="Disordered" evidence="1">
    <location>
        <begin position="1"/>
        <end position="21"/>
    </location>
</feature>
<evidence type="ECO:0000313" key="3">
    <source>
        <dbReference type="EMBL" id="MQY29721.1"/>
    </source>
</evidence>
<evidence type="ECO:0000256" key="1">
    <source>
        <dbReference type="SAM" id="MobiDB-lite"/>
    </source>
</evidence>
<evidence type="ECO:0000256" key="2">
    <source>
        <dbReference type="SAM" id="Phobius"/>
    </source>
</evidence>
<evidence type="ECO:0000313" key="4">
    <source>
        <dbReference type="Proteomes" id="UP000431401"/>
    </source>
</evidence>
<gene>
    <name evidence="3" type="ORF">NRB56_53140</name>
</gene>
<dbReference type="Proteomes" id="UP000431401">
    <property type="component" value="Unassembled WGS sequence"/>
</dbReference>
<keyword evidence="2" id="KW-0812">Transmembrane</keyword>
<proteinExistence type="predicted"/>
<keyword evidence="2" id="KW-0472">Membrane</keyword>
<organism evidence="3 4">
    <name type="scientific">Nocardia aurantia</name>
    <dbReference type="NCBI Taxonomy" id="2585199"/>
    <lineage>
        <taxon>Bacteria</taxon>
        <taxon>Bacillati</taxon>
        <taxon>Actinomycetota</taxon>
        <taxon>Actinomycetes</taxon>
        <taxon>Mycobacteriales</taxon>
        <taxon>Nocardiaceae</taxon>
        <taxon>Nocardia</taxon>
    </lineage>
</organism>
<comment type="caution">
    <text evidence="3">The sequence shown here is derived from an EMBL/GenBank/DDBJ whole genome shotgun (WGS) entry which is preliminary data.</text>
</comment>
<accession>A0A7K0DVB9</accession>
<feature type="transmembrane region" description="Helical" evidence="2">
    <location>
        <begin position="29"/>
        <end position="55"/>
    </location>
</feature>
<dbReference type="EMBL" id="WEGI01000012">
    <property type="protein sequence ID" value="MQY29721.1"/>
    <property type="molecule type" value="Genomic_DNA"/>
</dbReference>
<sequence>MSRHAASEEESQPEAAEEPTKWSQTFRHWSITTTISIVSAVVGITGLLATLVINWDKLFDPAPSMSMKHDVFLKLPYGKQLDICVPFLKPRVDGFFARWRQDITDRAKGTPYETFIPSGGIAKLDDPNPVGQSILNLYYTVLDAARKAGDTDLGMNMVSCINPSDTGVIENVVASGGVDSPHAAIPVTAETRIYYNAVFAGKPVGASPSKIVQLRFPQNYFLEYQFSIVSGFSGHENRMWALTRGIRQGDSNWIDDLSAW</sequence>
<keyword evidence="4" id="KW-1185">Reference proteome</keyword>
<dbReference type="AlphaFoldDB" id="A0A7K0DVB9"/>
<feature type="compositionally biased region" description="Acidic residues" evidence="1">
    <location>
        <begin position="8"/>
        <end position="17"/>
    </location>
</feature>
<reference evidence="3 4" key="1">
    <citation type="submission" date="2019-10" db="EMBL/GenBank/DDBJ databases">
        <title>Nocardia macrotermitis sp. nov. and Nocardia aurantia sp. nov., isolated from the gut of fungus growing-termite Macrotermes natalensis.</title>
        <authorList>
            <person name="Benndorf R."/>
            <person name="Schwitalla J."/>
            <person name="Martin K."/>
            <person name="De Beer W."/>
            <person name="Kaster A.-K."/>
            <person name="Vollmers J."/>
            <person name="Poulsen M."/>
            <person name="Beemelmanns C."/>
        </authorList>
    </citation>
    <scope>NUCLEOTIDE SEQUENCE [LARGE SCALE GENOMIC DNA]</scope>
    <source>
        <strain evidence="3 4">RB56</strain>
    </source>
</reference>
<dbReference type="OrthoDB" id="4685755at2"/>
<dbReference type="RefSeq" id="WP_153346871.1">
    <property type="nucleotide sequence ID" value="NZ_WEGI01000012.1"/>
</dbReference>
<name>A0A7K0DVB9_9NOCA</name>
<keyword evidence="2" id="KW-1133">Transmembrane helix</keyword>